<dbReference type="OrthoDB" id="9810452at2"/>
<keyword evidence="2" id="KW-1185">Reference proteome</keyword>
<proteinExistence type="predicted"/>
<gene>
    <name evidence="1" type="ORF">DT065_14465</name>
</gene>
<dbReference type="EMBL" id="CP031092">
    <property type="protein sequence ID" value="AXF57083.1"/>
    <property type="molecule type" value="Genomic_DNA"/>
</dbReference>
<accession>A0A345C1K2</accession>
<dbReference type="AlphaFoldDB" id="A0A345C1K2"/>
<sequence length="130" mass="15215">MERLQERIATADKALKTLEEIQDIETPSAIERDAFIQRFEYTFESVWKLGKEYLREIEGLDHGSPKRIIRASREVALLSAEETVAALEMVDDRNLTTHTYNEALADQIYEKIPAYAKLMRTWWKNMLTHV</sequence>
<dbReference type="NCBIfam" id="TIGR01987">
    <property type="entry name" value="HI0074"/>
    <property type="match status" value="1"/>
</dbReference>
<dbReference type="Proteomes" id="UP000252100">
    <property type="component" value="Chromosome"/>
</dbReference>
<dbReference type="RefSeq" id="WP_114374580.1">
    <property type="nucleotide sequence ID" value="NZ_CP031092.1"/>
</dbReference>
<dbReference type="Gene3D" id="1.20.120.330">
    <property type="entry name" value="Nucleotidyltransferases domain 2"/>
    <property type="match status" value="1"/>
</dbReference>
<reference evidence="1 2" key="1">
    <citation type="journal article" date="2018" name="J. Microbiol.">
        <title>Salicibibacter kimchii gen. nov., sp. nov., a moderately halophilic and alkalitolerant bacterium in the family Bacillaceae, isolated from kimchi.</title>
        <authorList>
            <person name="Jang J.Y."/>
            <person name="Oh Y.J."/>
            <person name="Lim S.K."/>
            <person name="Park H.K."/>
            <person name="Lee C."/>
            <person name="Kim J.Y."/>
            <person name="Lee M.A."/>
            <person name="Choi H.J."/>
        </authorList>
    </citation>
    <scope>NUCLEOTIDE SEQUENCE [LARGE SCALE GENOMIC DNA]</scope>
    <source>
        <strain evidence="1 2">NKC1-1</strain>
    </source>
</reference>
<dbReference type="KEGG" id="rue:DT065_14465"/>
<protein>
    <submittedName>
        <fullName evidence="1">DUF86 domain-containing protein</fullName>
    </submittedName>
</protein>
<name>A0A345C1K2_9BACI</name>
<evidence type="ECO:0000313" key="2">
    <source>
        <dbReference type="Proteomes" id="UP000252100"/>
    </source>
</evidence>
<dbReference type="InterPro" id="IPR010235">
    <property type="entry name" value="HepT"/>
</dbReference>
<evidence type="ECO:0000313" key="1">
    <source>
        <dbReference type="EMBL" id="AXF57083.1"/>
    </source>
</evidence>
<dbReference type="SUPFAM" id="SSF81593">
    <property type="entry name" value="Nucleotidyltransferase substrate binding subunit/domain"/>
    <property type="match status" value="1"/>
</dbReference>
<organism evidence="1 2">
    <name type="scientific">Salicibibacter kimchii</name>
    <dbReference type="NCBI Taxonomy" id="2099786"/>
    <lineage>
        <taxon>Bacteria</taxon>
        <taxon>Bacillati</taxon>
        <taxon>Bacillota</taxon>
        <taxon>Bacilli</taxon>
        <taxon>Bacillales</taxon>
        <taxon>Bacillaceae</taxon>
        <taxon>Salicibibacter</taxon>
    </lineage>
</organism>
<dbReference type="Pfam" id="PF08780">
    <property type="entry name" value="NTase_sub_bind"/>
    <property type="match status" value="1"/>
</dbReference>